<dbReference type="AlphaFoldDB" id="M3XIV3"/>
<dbReference type="PANTHER" id="PTHR48421">
    <property type="entry name" value="MYCBP-ASSOCIATED PROTEIN"/>
    <property type="match status" value="1"/>
</dbReference>
<dbReference type="PANTHER" id="PTHR48421:SF1">
    <property type="entry name" value="MYCBP-ASSOCIATED PROTEIN"/>
    <property type="match status" value="1"/>
</dbReference>
<proteinExistence type="predicted"/>
<evidence type="ECO:0000313" key="2">
    <source>
        <dbReference type="Ensembl" id="ENSLACP00000022659.1"/>
    </source>
</evidence>
<dbReference type="Bgee" id="ENSLACG00000014331">
    <property type="expression patterns" value="Expressed in muscle tissue"/>
</dbReference>
<dbReference type="OMA" id="RESWEFR"/>
<sequence length="869" mass="99815">MTSSISKFSKPLKKESRTKTPPDKKKVKAIDEPTPQLQEEPEKIEILQGDDIHALAIKQEDLEKLHPPRPPKDNLKVSVTSRVLVRKQKPKEEDEKKIHVVVARPTAPQSDSKPFDYSGPGGPCFDALGQILPHSILGNLEDFKQEALAQGNDQVLELIPDNLVPESKILYLEKYEEKQKPPRKVRKTFPVHQNHALENWKYHMAERNIQQQFISKLLLKPIEQLVMNRSEGFRQRQEQCHLIDRTIPAIDYGKGYRVGSEFWNLPQTIGDDVNGIMISLTQTERGFPPPITHIGKPQTVCQESGEVPPQNSKFHHTWEDSLFLKQRREELKDLLKELDFNQPDIDALEVIGRGQPFTSVSVKQYHFQEENESEGKENGDLLDNFPDVITEPIIGPSIRFCEQPARWNGSTNSHEGEVGIVARVTFETLVEDKATSYLDITNDGTTVVFYDWKRLARPKSFEETVTDFKVQRFYFNISGGVILPGDTAKFSFMFKSPNAGIFSESWEFSTHPVLLGGASLQLKLRGVAIYEDKMAEVRRVLEKELKTKEALATAEQILEELVKGVRTPKRPRSPINAYITEEEIFQSKNPQLYFQHPAVQNLKDLWNQWLGENPEDTEIKDHDDTIKTTEKTGIQWNLSITDFKQAVFSIPVEETQDELLEQLNKTVLELSEFQIQTQEDSFYHICYQLWQETMDNIVSYSMLLRQLLGMPEKNVTGEFLLDETIDAKKIAKIWKCEKEDKKAPKDDKKGGTGKEKEEKKGGKLAGKDKEKITEKEERPNSRRLKTKEEKKSVKIPNFTKESKEASISGESFEPEEIKQDQVDPLVKGKYQEMLYIEVYRLLSTMVENMTMLFEEVKKNKADCGEQTLL</sequence>
<evidence type="ECO:0000313" key="3">
    <source>
        <dbReference type="Proteomes" id="UP000008672"/>
    </source>
</evidence>
<protein>
    <submittedName>
        <fullName evidence="2">MYCBP associated protein</fullName>
    </submittedName>
</protein>
<feature type="compositionally biased region" description="Basic and acidic residues" evidence="1">
    <location>
        <begin position="741"/>
        <end position="792"/>
    </location>
</feature>
<dbReference type="STRING" id="7897.ENSLACP00000022659"/>
<reference evidence="2" key="3">
    <citation type="submission" date="2025-09" db="UniProtKB">
        <authorList>
            <consortium name="Ensembl"/>
        </authorList>
    </citation>
    <scope>IDENTIFICATION</scope>
</reference>
<keyword evidence="3" id="KW-1185">Reference proteome</keyword>
<dbReference type="OrthoDB" id="10263316at2759"/>
<dbReference type="InParanoid" id="M3XIV3"/>
<dbReference type="GeneTree" id="ENSGT00640000091565"/>
<accession>M3XIV3</accession>
<dbReference type="EMBL" id="AFYH01103898">
    <property type="status" value="NOT_ANNOTATED_CDS"/>
    <property type="molecule type" value="Genomic_DNA"/>
</dbReference>
<feature type="compositionally biased region" description="Basic and acidic residues" evidence="1">
    <location>
        <begin position="12"/>
        <end position="31"/>
    </location>
</feature>
<dbReference type="InterPro" id="IPR032707">
    <property type="entry name" value="MYCBPAP"/>
</dbReference>
<feature type="region of interest" description="Disordered" evidence="1">
    <location>
        <begin position="741"/>
        <end position="817"/>
    </location>
</feature>
<feature type="region of interest" description="Disordered" evidence="1">
    <location>
        <begin position="1"/>
        <end position="45"/>
    </location>
</feature>
<dbReference type="Proteomes" id="UP000008672">
    <property type="component" value="Unassembled WGS sequence"/>
</dbReference>
<name>M3XIV3_LATCH</name>
<dbReference type="KEGG" id="lcm:102364980"/>
<dbReference type="Ensembl" id="ENSLACT00000026232.1">
    <property type="protein sequence ID" value="ENSLACP00000022659.1"/>
    <property type="gene ID" value="ENSLACG00000014331.2"/>
</dbReference>
<dbReference type="HOGENOM" id="CLU_014509_0_0_1"/>
<dbReference type="Pfam" id="PF14646">
    <property type="entry name" value="MYCBPAP"/>
    <property type="match status" value="1"/>
</dbReference>
<reference evidence="3" key="1">
    <citation type="submission" date="2011-08" db="EMBL/GenBank/DDBJ databases">
        <title>The draft genome of Latimeria chalumnae.</title>
        <authorList>
            <person name="Di Palma F."/>
            <person name="Alfoldi J."/>
            <person name="Johnson J."/>
            <person name="Berlin A."/>
            <person name="Gnerre S."/>
            <person name="Jaffe D."/>
            <person name="MacCallum I."/>
            <person name="Young S."/>
            <person name="Walker B.J."/>
            <person name="Lander E."/>
            <person name="Lindblad-Toh K."/>
        </authorList>
    </citation>
    <scope>NUCLEOTIDE SEQUENCE [LARGE SCALE GENOMIC DNA]</scope>
    <source>
        <strain evidence="3">Wild caught</strain>
    </source>
</reference>
<dbReference type="FunCoup" id="M3XIV3">
    <property type="interactions" value="256"/>
</dbReference>
<gene>
    <name evidence="2" type="primary">MYCBPAP</name>
</gene>
<dbReference type="eggNOG" id="ENOG502QT8X">
    <property type="taxonomic scope" value="Eukaryota"/>
</dbReference>
<evidence type="ECO:0000256" key="1">
    <source>
        <dbReference type="SAM" id="MobiDB-lite"/>
    </source>
</evidence>
<dbReference type="EMBL" id="AFYH01103897">
    <property type="status" value="NOT_ANNOTATED_CDS"/>
    <property type="molecule type" value="Genomic_DNA"/>
</dbReference>
<dbReference type="EMBL" id="AFYH01103896">
    <property type="status" value="NOT_ANNOTATED_CDS"/>
    <property type="molecule type" value="Genomic_DNA"/>
</dbReference>
<reference evidence="2" key="2">
    <citation type="submission" date="2025-08" db="UniProtKB">
        <authorList>
            <consortium name="Ensembl"/>
        </authorList>
    </citation>
    <scope>IDENTIFICATION</scope>
</reference>
<organism evidence="2 3">
    <name type="scientific">Latimeria chalumnae</name>
    <name type="common">Coelacanth</name>
    <dbReference type="NCBI Taxonomy" id="7897"/>
    <lineage>
        <taxon>Eukaryota</taxon>
        <taxon>Metazoa</taxon>
        <taxon>Chordata</taxon>
        <taxon>Craniata</taxon>
        <taxon>Vertebrata</taxon>
        <taxon>Euteleostomi</taxon>
        <taxon>Coelacanthiformes</taxon>
        <taxon>Coelacanthidae</taxon>
        <taxon>Latimeria</taxon>
    </lineage>
</organism>